<gene>
    <name evidence="1" type="ORF">C2845_PM15G07410</name>
</gene>
<evidence type="ECO:0000313" key="1">
    <source>
        <dbReference type="EMBL" id="RLM75152.1"/>
    </source>
</evidence>
<accession>A0A3L6Q952</accession>
<name>A0A3L6Q952_PANMI</name>
<evidence type="ECO:0000313" key="2">
    <source>
        <dbReference type="Proteomes" id="UP000275267"/>
    </source>
</evidence>
<dbReference type="AlphaFoldDB" id="A0A3L6Q952"/>
<protein>
    <submittedName>
        <fullName evidence="1">Uncharacterized protein</fullName>
    </submittedName>
</protein>
<proteinExistence type="predicted"/>
<sequence length="53" mass="5989">MHKTKKPLNRLSILIDKMQANGQLFLWYTSLDSSARMAKYSSPSSSMINLVVS</sequence>
<reference evidence="2" key="1">
    <citation type="journal article" date="2019" name="Nat. Commun.">
        <title>The genome of broomcorn millet.</title>
        <authorList>
            <person name="Zou C."/>
            <person name="Miki D."/>
            <person name="Li D."/>
            <person name="Tang Q."/>
            <person name="Xiao L."/>
            <person name="Rajput S."/>
            <person name="Deng P."/>
            <person name="Jia W."/>
            <person name="Huang R."/>
            <person name="Zhang M."/>
            <person name="Sun Y."/>
            <person name="Hu J."/>
            <person name="Fu X."/>
            <person name="Schnable P.S."/>
            <person name="Li F."/>
            <person name="Zhang H."/>
            <person name="Feng B."/>
            <person name="Zhu X."/>
            <person name="Liu R."/>
            <person name="Schnable J.C."/>
            <person name="Zhu J.-K."/>
            <person name="Zhang H."/>
        </authorList>
    </citation>
    <scope>NUCLEOTIDE SEQUENCE [LARGE SCALE GENOMIC DNA]</scope>
</reference>
<keyword evidence="2" id="KW-1185">Reference proteome</keyword>
<dbReference type="EMBL" id="PQIB02000013">
    <property type="protein sequence ID" value="RLM75152.1"/>
    <property type="molecule type" value="Genomic_DNA"/>
</dbReference>
<organism evidence="1 2">
    <name type="scientific">Panicum miliaceum</name>
    <name type="common">Proso millet</name>
    <name type="synonym">Broomcorn millet</name>
    <dbReference type="NCBI Taxonomy" id="4540"/>
    <lineage>
        <taxon>Eukaryota</taxon>
        <taxon>Viridiplantae</taxon>
        <taxon>Streptophyta</taxon>
        <taxon>Embryophyta</taxon>
        <taxon>Tracheophyta</taxon>
        <taxon>Spermatophyta</taxon>
        <taxon>Magnoliopsida</taxon>
        <taxon>Liliopsida</taxon>
        <taxon>Poales</taxon>
        <taxon>Poaceae</taxon>
        <taxon>PACMAD clade</taxon>
        <taxon>Panicoideae</taxon>
        <taxon>Panicodae</taxon>
        <taxon>Paniceae</taxon>
        <taxon>Panicinae</taxon>
        <taxon>Panicum</taxon>
        <taxon>Panicum sect. Panicum</taxon>
    </lineage>
</organism>
<dbReference type="Proteomes" id="UP000275267">
    <property type="component" value="Unassembled WGS sequence"/>
</dbReference>
<comment type="caution">
    <text evidence="1">The sequence shown here is derived from an EMBL/GenBank/DDBJ whole genome shotgun (WGS) entry which is preliminary data.</text>
</comment>